<evidence type="ECO:0000313" key="4">
    <source>
        <dbReference type="EMBL" id="KAG7295191.1"/>
    </source>
</evidence>
<accession>A0ABQ7PQC3</accession>
<feature type="region of interest" description="Disordered" evidence="2">
    <location>
        <begin position="1"/>
        <end position="108"/>
    </location>
</feature>
<reference evidence="4 5" key="1">
    <citation type="submission" date="2021-06" db="EMBL/GenBank/DDBJ databases">
        <title>A haploid diamondback moth (Plutella xylostella L.) genome assembly resolves 31 chromosomes and identifies a diamide resistance mutation.</title>
        <authorList>
            <person name="Ward C.M."/>
            <person name="Perry K.D."/>
            <person name="Baker G."/>
            <person name="Powis K."/>
            <person name="Heckel D.G."/>
            <person name="Baxter S.W."/>
        </authorList>
    </citation>
    <scope>NUCLEOTIDE SEQUENCE [LARGE SCALE GENOMIC DNA]</scope>
    <source>
        <strain evidence="4 5">LV</strain>
        <tissue evidence="4">Single pupa</tissue>
    </source>
</reference>
<keyword evidence="1" id="KW-0479">Metal-binding</keyword>
<keyword evidence="5" id="KW-1185">Reference proteome</keyword>
<dbReference type="PROSITE" id="PS50157">
    <property type="entry name" value="ZINC_FINGER_C2H2_2"/>
    <property type="match status" value="1"/>
</dbReference>
<comment type="caution">
    <text evidence="4">The sequence shown here is derived from an EMBL/GenBank/DDBJ whole genome shotgun (WGS) entry which is preliminary data.</text>
</comment>
<proteinExistence type="predicted"/>
<sequence length="226" mass="25451">MTSTSPLDENLEELNNVPYDNFGSNQPEFDLNAGENVVASAIDYGDVNEDDSNAESGSEGAPTEDTDEESENETIDAEALTDEIPIDIPAPVDTKPPAPESWPTLEILPGGVIKPTKEEDLSEPENEEPIEDKSEDMMYACAKCPQRFKFLFALVKHVRWHEDEKKREDGADLRNLSNLERELISIKNTRLQLTKKHRKQKLEIMARMAKAVGDLTEIKGLRNRRQ</sequence>
<evidence type="ECO:0000259" key="3">
    <source>
        <dbReference type="PROSITE" id="PS50157"/>
    </source>
</evidence>
<dbReference type="Proteomes" id="UP000823941">
    <property type="component" value="Chromosome 31"/>
</dbReference>
<dbReference type="SUPFAM" id="SSF57667">
    <property type="entry name" value="beta-beta-alpha zinc fingers"/>
    <property type="match status" value="1"/>
</dbReference>
<keyword evidence="1" id="KW-0863">Zinc-finger</keyword>
<protein>
    <recommendedName>
        <fullName evidence="3">C2H2-type domain-containing protein</fullName>
    </recommendedName>
</protein>
<evidence type="ECO:0000256" key="1">
    <source>
        <dbReference type="PROSITE-ProRule" id="PRU00042"/>
    </source>
</evidence>
<dbReference type="PROSITE" id="PS00028">
    <property type="entry name" value="ZINC_FINGER_C2H2_1"/>
    <property type="match status" value="1"/>
</dbReference>
<keyword evidence="1" id="KW-0862">Zinc</keyword>
<feature type="domain" description="C2H2-type" evidence="3">
    <location>
        <begin position="139"/>
        <end position="166"/>
    </location>
</feature>
<dbReference type="EMBL" id="JAHIBW010000031">
    <property type="protein sequence ID" value="KAG7295191.1"/>
    <property type="molecule type" value="Genomic_DNA"/>
</dbReference>
<organism evidence="4 5">
    <name type="scientific">Plutella xylostella</name>
    <name type="common">Diamondback moth</name>
    <name type="synonym">Plutella maculipennis</name>
    <dbReference type="NCBI Taxonomy" id="51655"/>
    <lineage>
        <taxon>Eukaryota</taxon>
        <taxon>Metazoa</taxon>
        <taxon>Ecdysozoa</taxon>
        <taxon>Arthropoda</taxon>
        <taxon>Hexapoda</taxon>
        <taxon>Insecta</taxon>
        <taxon>Pterygota</taxon>
        <taxon>Neoptera</taxon>
        <taxon>Endopterygota</taxon>
        <taxon>Lepidoptera</taxon>
        <taxon>Glossata</taxon>
        <taxon>Ditrysia</taxon>
        <taxon>Yponomeutoidea</taxon>
        <taxon>Plutellidae</taxon>
        <taxon>Plutella</taxon>
    </lineage>
</organism>
<evidence type="ECO:0000313" key="5">
    <source>
        <dbReference type="Proteomes" id="UP000823941"/>
    </source>
</evidence>
<name>A0ABQ7PQC3_PLUXY</name>
<evidence type="ECO:0000256" key="2">
    <source>
        <dbReference type="SAM" id="MobiDB-lite"/>
    </source>
</evidence>
<dbReference type="InterPro" id="IPR013087">
    <property type="entry name" value="Znf_C2H2_type"/>
</dbReference>
<gene>
    <name evidence="4" type="ORF">JYU34_022160</name>
</gene>
<feature type="compositionally biased region" description="Acidic residues" evidence="2">
    <location>
        <begin position="62"/>
        <end position="85"/>
    </location>
</feature>
<dbReference type="InterPro" id="IPR036236">
    <property type="entry name" value="Znf_C2H2_sf"/>
</dbReference>